<dbReference type="AlphaFoldDB" id="A0AAW1KX50"/>
<dbReference type="Proteomes" id="UP001443914">
    <property type="component" value="Unassembled WGS sequence"/>
</dbReference>
<dbReference type="PANTHER" id="PTHR47474">
    <property type="entry name" value="TYROSINE-PROTEIN PHOSPHATASE RLPH2"/>
    <property type="match status" value="1"/>
</dbReference>
<keyword evidence="2" id="KW-1185">Reference proteome</keyword>
<protein>
    <submittedName>
        <fullName evidence="1">Uncharacterized protein</fullName>
    </submittedName>
</protein>
<evidence type="ECO:0000313" key="2">
    <source>
        <dbReference type="Proteomes" id="UP001443914"/>
    </source>
</evidence>
<proteinExistence type="predicted"/>
<gene>
    <name evidence="1" type="ORF">RND81_05G028500</name>
</gene>
<accession>A0AAW1KX50</accession>
<evidence type="ECO:0000313" key="1">
    <source>
        <dbReference type="EMBL" id="KAK9723831.1"/>
    </source>
</evidence>
<comment type="caution">
    <text evidence="1">The sequence shown here is derived from an EMBL/GenBank/DDBJ whole genome shotgun (WGS) entry which is preliminary data.</text>
</comment>
<sequence>MIFWKVEGFKCIFKFSLACFLHFHVCFYLSNTSTCYRSTDLMKAVPDDHKKFLADLVWVHEEDNVAVETSEGLKHCKFIAVHGGLQQDKPVNEQLKVLKARDTSISKVECLSGRKTIWDMPEELKGTSTGTTRDKETDD</sequence>
<dbReference type="EMBL" id="JBDFQZ010000005">
    <property type="protein sequence ID" value="KAK9723831.1"/>
    <property type="molecule type" value="Genomic_DNA"/>
</dbReference>
<name>A0AAW1KX50_SAPOF</name>
<dbReference type="PANTHER" id="PTHR47474:SF1">
    <property type="entry name" value="TYROSINE-PROTEIN PHOSPHATASE RLPH2"/>
    <property type="match status" value="1"/>
</dbReference>
<reference evidence="1" key="1">
    <citation type="submission" date="2024-03" db="EMBL/GenBank/DDBJ databases">
        <title>WGS assembly of Saponaria officinalis var. Norfolk2.</title>
        <authorList>
            <person name="Jenkins J."/>
            <person name="Shu S."/>
            <person name="Grimwood J."/>
            <person name="Barry K."/>
            <person name="Goodstein D."/>
            <person name="Schmutz J."/>
            <person name="Leebens-Mack J."/>
            <person name="Osbourn A."/>
        </authorList>
    </citation>
    <scope>NUCLEOTIDE SEQUENCE [LARGE SCALE GENOMIC DNA]</scope>
    <source>
        <strain evidence="1">JIC</strain>
    </source>
</reference>
<organism evidence="1 2">
    <name type="scientific">Saponaria officinalis</name>
    <name type="common">Common soapwort</name>
    <name type="synonym">Lychnis saponaria</name>
    <dbReference type="NCBI Taxonomy" id="3572"/>
    <lineage>
        <taxon>Eukaryota</taxon>
        <taxon>Viridiplantae</taxon>
        <taxon>Streptophyta</taxon>
        <taxon>Embryophyta</taxon>
        <taxon>Tracheophyta</taxon>
        <taxon>Spermatophyta</taxon>
        <taxon>Magnoliopsida</taxon>
        <taxon>eudicotyledons</taxon>
        <taxon>Gunneridae</taxon>
        <taxon>Pentapetalae</taxon>
        <taxon>Caryophyllales</taxon>
        <taxon>Caryophyllaceae</taxon>
        <taxon>Caryophylleae</taxon>
        <taxon>Saponaria</taxon>
    </lineage>
</organism>